<accession>I3XY70</accession>
<keyword evidence="1" id="KW-0732">Signal</keyword>
<feature type="chain" id="PRO_5003682174" evidence="1">
    <location>
        <begin position="22"/>
        <end position="388"/>
    </location>
</feature>
<feature type="signal peptide" evidence="1">
    <location>
        <begin position="1"/>
        <end position="21"/>
    </location>
</feature>
<dbReference type="TCDB" id="1.B.25.2.2">
    <property type="family name" value="the outer membrane porin (opr) family"/>
</dbReference>
<dbReference type="SUPFAM" id="SSF56935">
    <property type="entry name" value="Porins"/>
    <property type="match status" value="1"/>
</dbReference>
<gene>
    <name evidence="2" type="ordered locus">Sulba_1606</name>
</gene>
<evidence type="ECO:0000313" key="2">
    <source>
        <dbReference type="EMBL" id="AFL68894.1"/>
    </source>
</evidence>
<reference evidence="2 3" key="1">
    <citation type="submission" date="2012-06" db="EMBL/GenBank/DDBJ databases">
        <title>Complete sequence of Sulfurospirillum barnesii SES-3.</title>
        <authorList>
            <consortium name="US DOE Joint Genome Institute"/>
            <person name="Lucas S."/>
            <person name="Han J."/>
            <person name="Lapidus A."/>
            <person name="Cheng J.-F."/>
            <person name="Goodwin L."/>
            <person name="Pitluck S."/>
            <person name="Peters L."/>
            <person name="Ovchinnikova G."/>
            <person name="Lu M."/>
            <person name="Detter J.C."/>
            <person name="Han C."/>
            <person name="Tapia R."/>
            <person name="Land M."/>
            <person name="Hauser L."/>
            <person name="Kyrpides N."/>
            <person name="Ivanova N."/>
            <person name="Pagani I."/>
            <person name="Stolz J."/>
            <person name="Arkin A."/>
            <person name="Dehal P."/>
            <person name="Oremland R."/>
            <person name="Saltikov C."/>
            <person name="Basu P."/>
            <person name="Hollibaugh J."/>
            <person name="Newman D."/>
            <person name="Stolyar S."/>
            <person name="Hazen T."/>
            <person name="Woyke T."/>
        </authorList>
    </citation>
    <scope>NUCLEOTIDE SEQUENCE [LARGE SCALE GENOMIC DNA]</scope>
    <source>
        <strain evidence="3">ATCC 700032 / DSM 10660 / SES-3</strain>
    </source>
</reference>
<dbReference type="AlphaFoldDB" id="I3XY70"/>
<dbReference type="Pfam" id="PF02521">
    <property type="entry name" value="HP_OMP_2"/>
    <property type="match status" value="1"/>
</dbReference>
<evidence type="ECO:0000256" key="1">
    <source>
        <dbReference type="SAM" id="SignalP"/>
    </source>
</evidence>
<organism evidence="2 3">
    <name type="scientific">Sulfurospirillum barnesii (strain ATCC 700032 / DSM 10660 / SES-3)</name>
    <dbReference type="NCBI Taxonomy" id="760154"/>
    <lineage>
        <taxon>Bacteria</taxon>
        <taxon>Pseudomonadati</taxon>
        <taxon>Campylobacterota</taxon>
        <taxon>Epsilonproteobacteria</taxon>
        <taxon>Campylobacterales</taxon>
        <taxon>Sulfurospirillaceae</taxon>
        <taxon>Sulfurospirillum</taxon>
    </lineage>
</organism>
<dbReference type="HOGENOM" id="CLU_739486_0_0_7"/>
<dbReference type="NCBIfam" id="NF033922">
    <property type="entry name" value="opr_porin_1"/>
    <property type="match status" value="1"/>
</dbReference>
<dbReference type="Proteomes" id="UP000006176">
    <property type="component" value="Chromosome"/>
</dbReference>
<dbReference type="STRING" id="760154.Sulba_1606"/>
<dbReference type="Gene3D" id="2.40.160.10">
    <property type="entry name" value="Porin"/>
    <property type="match status" value="1"/>
</dbReference>
<dbReference type="OrthoDB" id="5317598at2"/>
<dbReference type="EMBL" id="CP003333">
    <property type="protein sequence ID" value="AFL68894.1"/>
    <property type="molecule type" value="Genomic_DNA"/>
</dbReference>
<dbReference type="KEGG" id="sba:Sulba_1606"/>
<name>I3XY70_SULBS</name>
<proteinExistence type="predicted"/>
<dbReference type="NCBIfam" id="NF033923">
    <property type="entry name" value="opr_proin_2"/>
    <property type="match status" value="1"/>
</dbReference>
<dbReference type="PATRIC" id="fig|760154.4.peg.1609"/>
<dbReference type="InterPro" id="IPR003678">
    <property type="entry name" value="Put_OMP"/>
</dbReference>
<sequence length="388" mass="42236">MRTAFSRVVLSLIVGMSVSYADDASNLEEAFTKGELTASVGAYGQYFNKKGGTKDDGFANGFGEVGFQTAPLYGISVGLKAFGSVKLDDKNDAYDAEGAIEDNAVLSEAFIKYEHEGVGHIVLGRQEVDFNWLTDYIEGVSAELSAIENLVVNMAWARKQSVVGFDEISEKFAKMNDNDGIYMLEAVYTPIEMLELNPYIYYGDNVFTAYGAKATLNFELSDALKTSTMLHYAKVNSDATTEEDDGLGGTVNVKVEDGSFMQVEQGFEFSGVSLALGYMKTDKDGLAGLESFGDQSPLEEGNHVFDANAKTPYASISYEIEGVKLGALYAQSKYDDGISSSVKEKELDVSVGYEIIKNLEASLIYVNVDNDTKADSYNALKALVKYTF</sequence>
<keyword evidence="3" id="KW-1185">Reference proteome</keyword>
<dbReference type="eggNOG" id="ENOG5033PK2">
    <property type="taxonomic scope" value="Bacteria"/>
</dbReference>
<dbReference type="RefSeq" id="WP_014769772.1">
    <property type="nucleotide sequence ID" value="NC_018002.1"/>
</dbReference>
<dbReference type="InterPro" id="IPR023614">
    <property type="entry name" value="Porin_dom_sf"/>
</dbReference>
<protein>
    <submittedName>
        <fullName evidence="2">Putative outer membrane protein</fullName>
    </submittedName>
</protein>
<evidence type="ECO:0000313" key="3">
    <source>
        <dbReference type="Proteomes" id="UP000006176"/>
    </source>
</evidence>